<comment type="subcellular location">
    <subcellularLocation>
        <location evidence="1 11">Golgi apparatus membrane</location>
        <topology evidence="1 11">Single-pass type II membrane protein</topology>
    </subcellularLocation>
</comment>
<evidence type="ECO:0000313" key="12">
    <source>
        <dbReference type="EMBL" id="KAK2146646.1"/>
    </source>
</evidence>
<dbReference type="EMBL" id="JAODUP010000591">
    <property type="protein sequence ID" value="KAK2146646.1"/>
    <property type="molecule type" value="Genomic_DNA"/>
</dbReference>
<evidence type="ECO:0000256" key="2">
    <source>
        <dbReference type="ARBA" id="ARBA00008661"/>
    </source>
</evidence>
<keyword evidence="5 11" id="KW-0812">Transmembrane</keyword>
<dbReference type="InterPro" id="IPR002659">
    <property type="entry name" value="Glyco_trans_31"/>
</dbReference>
<dbReference type="PANTHER" id="PTHR11214:SF376">
    <property type="entry name" value="HEXOSYLTRANSFERASE"/>
    <property type="match status" value="1"/>
</dbReference>
<keyword evidence="10" id="KW-0325">Glycoprotein</keyword>
<dbReference type="PANTHER" id="PTHR11214">
    <property type="entry name" value="BETA-1,3-N-ACETYLGLUCOSAMINYLTRANSFERASE"/>
    <property type="match status" value="1"/>
</dbReference>
<keyword evidence="9 11" id="KW-0472">Membrane</keyword>
<evidence type="ECO:0000256" key="4">
    <source>
        <dbReference type="ARBA" id="ARBA00022679"/>
    </source>
</evidence>
<organism evidence="12 13">
    <name type="scientific">Paralvinella palmiformis</name>
    <dbReference type="NCBI Taxonomy" id="53620"/>
    <lineage>
        <taxon>Eukaryota</taxon>
        <taxon>Metazoa</taxon>
        <taxon>Spiralia</taxon>
        <taxon>Lophotrochozoa</taxon>
        <taxon>Annelida</taxon>
        <taxon>Polychaeta</taxon>
        <taxon>Sedentaria</taxon>
        <taxon>Canalipalpata</taxon>
        <taxon>Terebellida</taxon>
        <taxon>Terebelliformia</taxon>
        <taxon>Alvinellidae</taxon>
        <taxon>Paralvinella</taxon>
    </lineage>
</organism>
<dbReference type="FunFam" id="3.90.550.50:FF:000001">
    <property type="entry name" value="Hexosyltransferase"/>
    <property type="match status" value="1"/>
</dbReference>
<evidence type="ECO:0000256" key="10">
    <source>
        <dbReference type="ARBA" id="ARBA00023180"/>
    </source>
</evidence>
<gene>
    <name evidence="12" type="ORF">LSH36_591g00003</name>
</gene>
<dbReference type="AlphaFoldDB" id="A0AAD9J5Y2"/>
<keyword evidence="8 11" id="KW-0333">Golgi apparatus</keyword>
<proteinExistence type="inferred from homology"/>
<evidence type="ECO:0000313" key="13">
    <source>
        <dbReference type="Proteomes" id="UP001208570"/>
    </source>
</evidence>
<name>A0AAD9J5Y2_9ANNE</name>
<evidence type="ECO:0000256" key="11">
    <source>
        <dbReference type="RuleBase" id="RU363063"/>
    </source>
</evidence>
<evidence type="ECO:0000256" key="6">
    <source>
        <dbReference type="ARBA" id="ARBA00022968"/>
    </source>
</evidence>
<evidence type="ECO:0000256" key="5">
    <source>
        <dbReference type="ARBA" id="ARBA00022692"/>
    </source>
</evidence>
<evidence type="ECO:0000256" key="3">
    <source>
        <dbReference type="ARBA" id="ARBA00022676"/>
    </source>
</evidence>
<evidence type="ECO:0000256" key="1">
    <source>
        <dbReference type="ARBA" id="ARBA00004323"/>
    </source>
</evidence>
<dbReference type="Pfam" id="PF01762">
    <property type="entry name" value="Galactosyl_T"/>
    <property type="match status" value="1"/>
</dbReference>
<keyword evidence="7 11" id="KW-1133">Transmembrane helix</keyword>
<protein>
    <recommendedName>
        <fullName evidence="11">Hexosyltransferase</fullName>
        <ecNumber evidence="11">2.4.1.-</ecNumber>
    </recommendedName>
</protein>
<keyword evidence="4" id="KW-0808">Transferase</keyword>
<keyword evidence="13" id="KW-1185">Reference proteome</keyword>
<dbReference type="GO" id="GO:0000139">
    <property type="term" value="C:Golgi membrane"/>
    <property type="evidence" value="ECO:0007669"/>
    <property type="project" value="UniProtKB-SubCell"/>
</dbReference>
<dbReference type="Proteomes" id="UP001208570">
    <property type="component" value="Unassembled WGS sequence"/>
</dbReference>
<evidence type="ECO:0000256" key="8">
    <source>
        <dbReference type="ARBA" id="ARBA00023034"/>
    </source>
</evidence>
<accession>A0AAD9J5Y2</accession>
<comment type="caution">
    <text evidence="12">The sequence shown here is derived from an EMBL/GenBank/DDBJ whole genome shotgun (WGS) entry which is preliminary data.</text>
</comment>
<dbReference type="Gene3D" id="3.90.550.50">
    <property type="match status" value="1"/>
</dbReference>
<reference evidence="12" key="1">
    <citation type="journal article" date="2023" name="Mol. Biol. Evol.">
        <title>Third-Generation Sequencing Reveals the Adaptive Role of the Epigenome in Three Deep-Sea Polychaetes.</title>
        <authorList>
            <person name="Perez M."/>
            <person name="Aroh O."/>
            <person name="Sun Y."/>
            <person name="Lan Y."/>
            <person name="Juniper S.K."/>
            <person name="Young C.R."/>
            <person name="Angers B."/>
            <person name="Qian P.Y."/>
        </authorList>
    </citation>
    <scope>NUCLEOTIDE SEQUENCE</scope>
    <source>
        <strain evidence="12">P08H-3</strain>
    </source>
</reference>
<keyword evidence="6 11" id="KW-0735">Signal-anchor</keyword>
<sequence length="386" mass="44138">MHQGIARVAVCFLAKFGLFYVFFAWVFSLVMTYVLVTYLTSDLTNKADNGNQPSSPSLPEDTDNVLFRNSPHLKLTSNLKHLHLPLGSSWNSTPHDDMKLMSYVHKYSILPSCDQTVFLNIFVTSAPRNFKQRSAIRKTWCSLNMTSVISVGQRIIPDHVTRCIFLIGRSMSYSIQNAVRSEAMQHHDILQGLYLDSYRNLTIKVLQGLIWSHRSCPSAYILKTDDDCFVNIPIVKLLLGQASRERNIYLGHVMGNEARRKVIRDPDSKWHVSASQFSSQYYPPYVSGFGYLLSWDLVEIITSIYRSINIIPIEDAYIGILLNSVGITPIHSDRFNVHSIQWHLCNLLYFVVIHKVTIESQALLSSQCVHSYLKCSIKNSHIFLWD</sequence>
<dbReference type="GO" id="GO:0006493">
    <property type="term" value="P:protein O-linked glycosylation"/>
    <property type="evidence" value="ECO:0007669"/>
    <property type="project" value="TreeGrafter"/>
</dbReference>
<evidence type="ECO:0000256" key="7">
    <source>
        <dbReference type="ARBA" id="ARBA00022989"/>
    </source>
</evidence>
<comment type="similarity">
    <text evidence="2 11">Belongs to the glycosyltransferase 31 family.</text>
</comment>
<keyword evidence="3 11" id="KW-0328">Glycosyltransferase</keyword>
<dbReference type="EC" id="2.4.1.-" evidence="11"/>
<dbReference type="GO" id="GO:0008499">
    <property type="term" value="F:N-acetyl-beta-D-glucosaminide beta-(1,3)-galactosyltransferase activity"/>
    <property type="evidence" value="ECO:0007669"/>
    <property type="project" value="TreeGrafter"/>
</dbReference>
<feature type="transmembrane region" description="Helical" evidence="11">
    <location>
        <begin position="12"/>
        <end position="36"/>
    </location>
</feature>
<evidence type="ECO:0000256" key="9">
    <source>
        <dbReference type="ARBA" id="ARBA00023136"/>
    </source>
</evidence>